<proteinExistence type="predicted"/>
<keyword evidence="1" id="KW-0808">Transferase</keyword>
<dbReference type="STRING" id="1797542.A3J59_01695"/>
<dbReference type="InterPro" id="IPR001296">
    <property type="entry name" value="Glyco_trans_1"/>
</dbReference>
<dbReference type="EMBL" id="MHIL01000039">
    <property type="protein sequence ID" value="OGY49835.1"/>
    <property type="molecule type" value="Genomic_DNA"/>
</dbReference>
<dbReference type="CDD" id="cd03809">
    <property type="entry name" value="GT4_MtfB-like"/>
    <property type="match status" value="1"/>
</dbReference>
<evidence type="ECO:0000259" key="2">
    <source>
        <dbReference type="Pfam" id="PF00534"/>
    </source>
</evidence>
<reference evidence="4 5" key="1">
    <citation type="journal article" date="2016" name="Nat. Commun.">
        <title>Thousands of microbial genomes shed light on interconnected biogeochemical processes in an aquifer system.</title>
        <authorList>
            <person name="Anantharaman K."/>
            <person name="Brown C.T."/>
            <person name="Hug L.A."/>
            <person name="Sharon I."/>
            <person name="Castelle C.J."/>
            <person name="Probst A.J."/>
            <person name="Thomas B.C."/>
            <person name="Singh A."/>
            <person name="Wilkins M.J."/>
            <person name="Karaoz U."/>
            <person name="Brodie E.L."/>
            <person name="Williams K.H."/>
            <person name="Hubbard S.S."/>
            <person name="Banfield J.F."/>
        </authorList>
    </citation>
    <scope>NUCLEOTIDE SEQUENCE [LARGE SCALE GENOMIC DNA]</scope>
</reference>
<dbReference type="Pfam" id="PF13439">
    <property type="entry name" value="Glyco_transf_4"/>
    <property type="match status" value="1"/>
</dbReference>
<name>A0A1G1YBW0_9BACT</name>
<protein>
    <recommendedName>
        <fullName evidence="6">Glycosyl transferase family 1 domain-containing protein</fullName>
    </recommendedName>
</protein>
<dbReference type="GO" id="GO:0009103">
    <property type="term" value="P:lipopolysaccharide biosynthetic process"/>
    <property type="evidence" value="ECO:0007669"/>
    <property type="project" value="TreeGrafter"/>
</dbReference>
<sequence length="373" mass="42118">MRIGIDVRCLMESQYSGISEYTYNLLTVLFTLDSRNRYVLFYNSAQATAVPTFAFPNVTVREFKYPNKLFNLSLRFLKITAVDRLLGGVDVMLVPNFLFLNLSARCRKVLIVHDLSFELYPEFFTLKKKLWHRLIGARRLCQQADAIVAISQNTKHDLISRYGTDQKKIRVVPPGISDQFFAPISEGALAAVKKKYQLPRRYILALGNLEPRKNITTLIAAFERMTNRDCRLVIAGGRGWKYAALYQQWQRSAAKDRITFLGYVDATDKPALYRLATMFVYPSIYEGFGLPPIEAMAAGTPVVTSFASSLPEAVGDAALMVDPYNVEDLTRVMDQLAADGALAQTLIQRGQARSQQFRWERAAAEILKIITNG</sequence>
<comment type="caution">
    <text evidence="4">The sequence shown here is derived from an EMBL/GenBank/DDBJ whole genome shotgun (WGS) entry which is preliminary data.</text>
</comment>
<dbReference type="Gene3D" id="3.40.50.2000">
    <property type="entry name" value="Glycogen Phosphorylase B"/>
    <property type="match status" value="2"/>
</dbReference>
<dbReference type="PANTHER" id="PTHR46401">
    <property type="entry name" value="GLYCOSYLTRANSFERASE WBBK-RELATED"/>
    <property type="match status" value="1"/>
</dbReference>
<accession>A0A1G1YBW0</accession>
<dbReference type="FunFam" id="3.40.50.2000:FF:000119">
    <property type="entry name" value="Glycosyl transferase group 1"/>
    <property type="match status" value="1"/>
</dbReference>
<feature type="domain" description="Glycosyltransferase subfamily 4-like N-terminal" evidence="3">
    <location>
        <begin position="57"/>
        <end position="178"/>
    </location>
</feature>
<dbReference type="Pfam" id="PF00534">
    <property type="entry name" value="Glycos_transf_1"/>
    <property type="match status" value="1"/>
</dbReference>
<dbReference type="SUPFAM" id="SSF53756">
    <property type="entry name" value="UDP-Glycosyltransferase/glycogen phosphorylase"/>
    <property type="match status" value="1"/>
</dbReference>
<dbReference type="PANTHER" id="PTHR46401:SF2">
    <property type="entry name" value="GLYCOSYLTRANSFERASE WBBK-RELATED"/>
    <property type="match status" value="1"/>
</dbReference>
<evidence type="ECO:0000256" key="1">
    <source>
        <dbReference type="ARBA" id="ARBA00022679"/>
    </source>
</evidence>
<dbReference type="Proteomes" id="UP000177310">
    <property type="component" value="Unassembled WGS sequence"/>
</dbReference>
<organism evidence="4 5">
    <name type="scientific">Candidatus Buchananbacteria bacterium RIFCSPHIGHO2_02_FULL_56_16</name>
    <dbReference type="NCBI Taxonomy" id="1797542"/>
    <lineage>
        <taxon>Bacteria</taxon>
        <taxon>Candidatus Buchananiibacteriota</taxon>
    </lineage>
</organism>
<gene>
    <name evidence="4" type="ORF">A3J59_01695</name>
</gene>
<dbReference type="AlphaFoldDB" id="A0A1G1YBW0"/>
<evidence type="ECO:0008006" key="6">
    <source>
        <dbReference type="Google" id="ProtNLM"/>
    </source>
</evidence>
<evidence type="ECO:0000313" key="5">
    <source>
        <dbReference type="Proteomes" id="UP000177310"/>
    </source>
</evidence>
<feature type="domain" description="Glycosyl transferase family 1" evidence="2">
    <location>
        <begin position="199"/>
        <end position="352"/>
    </location>
</feature>
<dbReference type="GO" id="GO:0016757">
    <property type="term" value="F:glycosyltransferase activity"/>
    <property type="evidence" value="ECO:0007669"/>
    <property type="project" value="InterPro"/>
</dbReference>
<evidence type="ECO:0000313" key="4">
    <source>
        <dbReference type="EMBL" id="OGY49835.1"/>
    </source>
</evidence>
<dbReference type="InterPro" id="IPR028098">
    <property type="entry name" value="Glyco_trans_4-like_N"/>
</dbReference>
<evidence type="ECO:0000259" key="3">
    <source>
        <dbReference type="Pfam" id="PF13439"/>
    </source>
</evidence>